<reference evidence="1" key="1">
    <citation type="submission" date="2023-03" db="EMBL/GenBank/DDBJ databases">
        <title>Massive genome expansion in bonnet fungi (Mycena s.s.) driven by repeated elements and novel gene families across ecological guilds.</title>
        <authorList>
            <consortium name="Lawrence Berkeley National Laboratory"/>
            <person name="Harder C.B."/>
            <person name="Miyauchi S."/>
            <person name="Viragh M."/>
            <person name="Kuo A."/>
            <person name="Thoen E."/>
            <person name="Andreopoulos B."/>
            <person name="Lu D."/>
            <person name="Skrede I."/>
            <person name="Drula E."/>
            <person name="Henrissat B."/>
            <person name="Morin E."/>
            <person name="Kohler A."/>
            <person name="Barry K."/>
            <person name="LaButti K."/>
            <person name="Morin E."/>
            <person name="Salamov A."/>
            <person name="Lipzen A."/>
            <person name="Mereny Z."/>
            <person name="Hegedus B."/>
            <person name="Baldrian P."/>
            <person name="Stursova M."/>
            <person name="Weitz H."/>
            <person name="Taylor A."/>
            <person name="Grigoriev I.V."/>
            <person name="Nagy L.G."/>
            <person name="Martin F."/>
            <person name="Kauserud H."/>
        </authorList>
    </citation>
    <scope>NUCLEOTIDE SEQUENCE</scope>
    <source>
        <strain evidence="1">CBHHK002</strain>
    </source>
</reference>
<dbReference type="AlphaFoldDB" id="A0AAD7AM40"/>
<dbReference type="Proteomes" id="UP001218218">
    <property type="component" value="Unassembled WGS sequence"/>
</dbReference>
<keyword evidence="2" id="KW-1185">Reference proteome</keyword>
<name>A0AAD7AM40_9AGAR</name>
<protein>
    <submittedName>
        <fullName evidence="1">Uncharacterized protein</fullName>
    </submittedName>
</protein>
<evidence type="ECO:0000313" key="1">
    <source>
        <dbReference type="EMBL" id="KAJ7362646.1"/>
    </source>
</evidence>
<gene>
    <name evidence="1" type="ORF">DFH08DRAFT_799670</name>
</gene>
<organism evidence="1 2">
    <name type="scientific">Mycena albidolilacea</name>
    <dbReference type="NCBI Taxonomy" id="1033008"/>
    <lineage>
        <taxon>Eukaryota</taxon>
        <taxon>Fungi</taxon>
        <taxon>Dikarya</taxon>
        <taxon>Basidiomycota</taxon>
        <taxon>Agaricomycotina</taxon>
        <taxon>Agaricomycetes</taxon>
        <taxon>Agaricomycetidae</taxon>
        <taxon>Agaricales</taxon>
        <taxon>Marasmiineae</taxon>
        <taxon>Mycenaceae</taxon>
        <taxon>Mycena</taxon>
    </lineage>
</organism>
<accession>A0AAD7AM40</accession>
<proteinExistence type="predicted"/>
<dbReference type="EMBL" id="JARIHO010000004">
    <property type="protein sequence ID" value="KAJ7362646.1"/>
    <property type="molecule type" value="Genomic_DNA"/>
</dbReference>
<sequence>MPAPLTIQCGARALPILAERVIVFAEIVQRNPEGESDRRGYHALFEVFIFSHIDPQLKYPDKAGAPHTKEYIILELEKQVKLTCSGVIKPVKDLQTETGVNDVYTQFWIDGHILQFKEMRKDDPNRSVEEIQTELVQWTVENRDSIYSHRTLDHEKSKGIKGFPKTTGITAHPHPFPLLPYFQNEAAQGTSYMEKVPSFSIVIMFGGIGQNGNQ</sequence>
<comment type="caution">
    <text evidence="1">The sequence shown here is derived from an EMBL/GenBank/DDBJ whole genome shotgun (WGS) entry which is preliminary data.</text>
</comment>
<evidence type="ECO:0000313" key="2">
    <source>
        <dbReference type="Proteomes" id="UP001218218"/>
    </source>
</evidence>